<name>A0A6B8RRD8_9BACL</name>
<dbReference type="KEGG" id="ppsc:EHS13_26120"/>
<dbReference type="AlphaFoldDB" id="A0A6B8RRD8"/>
<reference evidence="2" key="1">
    <citation type="submission" date="2018-11" db="EMBL/GenBank/DDBJ databases">
        <title>Complete genome sequence of Paenibacillus sp. ML311-T8.</title>
        <authorList>
            <person name="Nam Y.-D."/>
            <person name="Kang J."/>
            <person name="Chung W.-H."/>
            <person name="Park Y.S."/>
        </authorList>
    </citation>
    <scope>NUCLEOTIDE SEQUENCE [LARGE SCALE GENOMIC DNA]</scope>
    <source>
        <strain evidence="2">ML311-T8</strain>
    </source>
</reference>
<evidence type="ECO:0008006" key="3">
    <source>
        <dbReference type="Google" id="ProtNLM"/>
    </source>
</evidence>
<proteinExistence type="predicted"/>
<evidence type="ECO:0000313" key="1">
    <source>
        <dbReference type="EMBL" id="QGQ98115.1"/>
    </source>
</evidence>
<gene>
    <name evidence="1" type="ORF">EHS13_26120</name>
</gene>
<protein>
    <recommendedName>
        <fullName evidence="3">YxiS</fullName>
    </recommendedName>
</protein>
<organism evidence="1 2">
    <name type="scientific">Paenibacillus psychroresistens</name>
    <dbReference type="NCBI Taxonomy" id="1778678"/>
    <lineage>
        <taxon>Bacteria</taxon>
        <taxon>Bacillati</taxon>
        <taxon>Bacillota</taxon>
        <taxon>Bacilli</taxon>
        <taxon>Bacillales</taxon>
        <taxon>Paenibacillaceae</taxon>
        <taxon>Paenibacillus</taxon>
    </lineage>
</organism>
<dbReference type="Proteomes" id="UP000426246">
    <property type="component" value="Chromosome"/>
</dbReference>
<sequence length="104" mass="12054">MDEDEQNIEQQVIQNYQRDEQMMILVFAQWCVNHDLDPLVLYRKAYPDQINNAVLQQTLDLTVSKEEAGDIDDSTLLGVLSMFDNDELAYVISQEIDRMGKEAK</sequence>
<accession>A0A6B8RRD8</accession>
<dbReference type="EMBL" id="CP034235">
    <property type="protein sequence ID" value="QGQ98115.1"/>
    <property type="molecule type" value="Genomic_DNA"/>
</dbReference>
<evidence type="ECO:0000313" key="2">
    <source>
        <dbReference type="Proteomes" id="UP000426246"/>
    </source>
</evidence>
<dbReference type="OrthoDB" id="2678957at2"/>
<dbReference type="RefSeq" id="WP_155703214.1">
    <property type="nucleotide sequence ID" value="NZ_CP034235.1"/>
</dbReference>
<keyword evidence="2" id="KW-1185">Reference proteome</keyword>